<evidence type="ECO:0000256" key="5">
    <source>
        <dbReference type="ARBA" id="ARBA00022989"/>
    </source>
</evidence>
<dbReference type="SMART" id="SM00382">
    <property type="entry name" value="AAA"/>
    <property type="match status" value="1"/>
</dbReference>
<dbReference type="PROSITE" id="PS50929">
    <property type="entry name" value="ABC_TM1F"/>
    <property type="match status" value="1"/>
</dbReference>
<dbReference type="Proteomes" id="UP001144451">
    <property type="component" value="Unassembled WGS sequence"/>
</dbReference>
<dbReference type="Gene3D" id="3.40.50.300">
    <property type="entry name" value="P-loop containing nucleotide triphosphate hydrolases"/>
    <property type="match status" value="1"/>
</dbReference>
<evidence type="ECO:0000259" key="10">
    <source>
        <dbReference type="PROSITE" id="PS50929"/>
    </source>
</evidence>
<dbReference type="InterPro" id="IPR036640">
    <property type="entry name" value="ABC1_TM_sf"/>
</dbReference>
<dbReference type="Gene3D" id="1.20.1560.10">
    <property type="entry name" value="ABC transporter type 1, transmembrane domain"/>
    <property type="match status" value="1"/>
</dbReference>
<keyword evidence="2 8" id="KW-0812">Transmembrane</keyword>
<dbReference type="CDD" id="cd18550">
    <property type="entry name" value="ABC_6TM_exporter_like"/>
    <property type="match status" value="1"/>
</dbReference>
<dbReference type="GO" id="GO:0005524">
    <property type="term" value="F:ATP binding"/>
    <property type="evidence" value="ECO:0007669"/>
    <property type="project" value="UniProtKB-KW"/>
</dbReference>
<evidence type="ECO:0000313" key="11">
    <source>
        <dbReference type="EMBL" id="GLI32071.1"/>
    </source>
</evidence>
<evidence type="ECO:0000256" key="4">
    <source>
        <dbReference type="ARBA" id="ARBA00022840"/>
    </source>
</evidence>
<feature type="transmembrane region" description="Helical" evidence="8">
    <location>
        <begin position="50"/>
        <end position="71"/>
    </location>
</feature>
<proteinExistence type="predicted"/>
<evidence type="ECO:0000256" key="2">
    <source>
        <dbReference type="ARBA" id="ARBA00022692"/>
    </source>
</evidence>
<dbReference type="SUPFAM" id="SSF52540">
    <property type="entry name" value="P-loop containing nucleoside triphosphate hydrolases"/>
    <property type="match status" value="1"/>
</dbReference>
<comment type="subcellular location">
    <subcellularLocation>
        <location evidence="1">Cell membrane</location>
        <topology evidence="1">Multi-pass membrane protein</topology>
    </subcellularLocation>
</comment>
<evidence type="ECO:0000256" key="1">
    <source>
        <dbReference type="ARBA" id="ARBA00004651"/>
    </source>
</evidence>
<dbReference type="PROSITE" id="PS50893">
    <property type="entry name" value="ABC_TRANSPORTER_2"/>
    <property type="match status" value="1"/>
</dbReference>
<feature type="domain" description="ABC transmembrane type-1" evidence="10">
    <location>
        <begin position="51"/>
        <end position="339"/>
    </location>
</feature>
<feature type="transmembrane region" description="Helical" evidence="8">
    <location>
        <begin position="86"/>
        <end position="106"/>
    </location>
</feature>
<dbReference type="PROSITE" id="PS00211">
    <property type="entry name" value="ABC_TRANSPORTER_1"/>
    <property type="match status" value="1"/>
</dbReference>
<evidence type="ECO:0000313" key="12">
    <source>
        <dbReference type="Proteomes" id="UP001144451"/>
    </source>
</evidence>
<evidence type="ECO:0000256" key="8">
    <source>
        <dbReference type="SAM" id="Phobius"/>
    </source>
</evidence>
<evidence type="ECO:0000256" key="3">
    <source>
        <dbReference type="ARBA" id="ARBA00022741"/>
    </source>
</evidence>
<keyword evidence="12" id="KW-1185">Reference proteome</keyword>
<dbReference type="SUPFAM" id="SSF90123">
    <property type="entry name" value="ABC transporter transmembrane region"/>
    <property type="match status" value="1"/>
</dbReference>
<keyword evidence="4 11" id="KW-0067">ATP-binding</keyword>
<keyword evidence="6 8" id="KW-0472">Membrane</keyword>
<dbReference type="InterPro" id="IPR003593">
    <property type="entry name" value="AAA+_ATPase"/>
</dbReference>
<dbReference type="EMBL" id="BSDQ01000001">
    <property type="protein sequence ID" value="GLI32071.1"/>
    <property type="molecule type" value="Genomic_DNA"/>
</dbReference>
<evidence type="ECO:0000256" key="6">
    <source>
        <dbReference type="ARBA" id="ARBA00023136"/>
    </source>
</evidence>
<protein>
    <submittedName>
        <fullName evidence="11">Multidrug ABC transporter ATP-binding protein</fullName>
    </submittedName>
</protein>
<gene>
    <name evidence="11" type="ORF">BCONGLO52_29120</name>
</gene>
<keyword evidence="5 8" id="KW-1133">Transmembrane helix</keyword>
<keyword evidence="3" id="KW-0547">Nucleotide-binding</keyword>
<dbReference type="GeneID" id="78119808"/>
<dbReference type="InterPro" id="IPR017871">
    <property type="entry name" value="ABC_transporter-like_CS"/>
</dbReference>
<dbReference type="InterPro" id="IPR039421">
    <property type="entry name" value="Type_1_exporter"/>
</dbReference>
<feature type="compositionally biased region" description="Basic and acidic residues" evidence="7">
    <location>
        <begin position="608"/>
        <end position="624"/>
    </location>
</feature>
<reference evidence="11" key="1">
    <citation type="submission" date="2022-12" db="EMBL/GenBank/DDBJ databases">
        <title>Reference genome sequencing for broad-spectrum identification of bacterial and archaeal isolates by mass spectrometry.</title>
        <authorList>
            <person name="Sekiguchi Y."/>
            <person name="Tourlousse D.M."/>
        </authorList>
    </citation>
    <scope>NUCLEOTIDE SEQUENCE</scope>
    <source>
        <strain evidence="11">5-2</strain>
    </source>
</reference>
<dbReference type="InterPro" id="IPR003439">
    <property type="entry name" value="ABC_transporter-like_ATP-bd"/>
</dbReference>
<dbReference type="Pfam" id="PF00005">
    <property type="entry name" value="ABC_tran"/>
    <property type="match status" value="1"/>
</dbReference>
<evidence type="ECO:0000256" key="7">
    <source>
        <dbReference type="SAM" id="MobiDB-lite"/>
    </source>
</evidence>
<name>A0ABQ5RLH6_9MICO</name>
<comment type="caution">
    <text evidence="11">The sequence shown here is derived from an EMBL/GenBank/DDBJ whole genome shotgun (WGS) entry which is preliminary data.</text>
</comment>
<dbReference type="PANTHER" id="PTHR43394">
    <property type="entry name" value="ATP-DEPENDENT PERMEASE MDL1, MITOCHONDRIAL"/>
    <property type="match status" value="1"/>
</dbReference>
<dbReference type="InterPro" id="IPR011527">
    <property type="entry name" value="ABC1_TM_dom"/>
</dbReference>
<dbReference type="PANTHER" id="PTHR43394:SF1">
    <property type="entry name" value="ATP-BINDING CASSETTE SUB-FAMILY B MEMBER 10, MITOCHONDRIAL"/>
    <property type="match status" value="1"/>
</dbReference>
<dbReference type="RefSeq" id="WP_241237512.1">
    <property type="nucleotide sequence ID" value="NZ_BSDQ01000001.1"/>
</dbReference>
<dbReference type="InterPro" id="IPR027417">
    <property type="entry name" value="P-loop_NTPase"/>
</dbReference>
<accession>A0ABQ5RLH6</accession>
<organism evidence="11 12">
    <name type="scientific">Brachybacterium conglomeratum</name>
    <dbReference type="NCBI Taxonomy" id="47846"/>
    <lineage>
        <taxon>Bacteria</taxon>
        <taxon>Bacillati</taxon>
        <taxon>Actinomycetota</taxon>
        <taxon>Actinomycetes</taxon>
        <taxon>Micrococcales</taxon>
        <taxon>Dermabacteraceae</taxon>
        <taxon>Brachybacterium</taxon>
    </lineage>
</organism>
<feature type="transmembrane region" description="Helical" evidence="8">
    <location>
        <begin position="188"/>
        <end position="205"/>
    </location>
</feature>
<feature type="region of interest" description="Disordered" evidence="7">
    <location>
        <begin position="608"/>
        <end position="636"/>
    </location>
</feature>
<sequence length="636" mass="67758">MSHGGMPGGGMGGGMGGGGGRGGGDLKLAPGQKPDVRRVLGLFRPYRGTLAAVLSLIVLAAAAGVVSPFLIREIVDVALPEQRADVLAWSVGGLIAVTVVASALGVTQSMLSARVGQSVMHDLRVAVYSHLQRMGLGFFTRTRTGEIQSRIFSDIGSMQSVVTSVMTQIVSSGAGVAMALVAMIAMDWRLTLFSLIALPFAVWMNRRVGRRRRTIVRTRQEKAADLSAGIQESLSVSGILLGVTMGRVETLSSAFADDSRELADLEVRSQMAGRWQMAVFTTIMSLFPALTYFLGGHLLFADPDGSGITIGTLVAFIALQSSLFPQINGLLRVATQVNSSLALFTRVFEYLDAPILIADADGAISLDPARVRGEIRFEDVTFAYPGAEEPALAHLDLVVPAGKHTALVGATGSGKTTTGYLMARLYEPTDGRIILDGHDLREITLSSLAASIGVVTQETYLLHATIAENLRFARPEASDEELVAACRIAQIHDHIVALPDGYATVVGERGYRFSGGEKQRLALARTILRDPPVLLLDEATSALDVATERAMSGALDAVARGRTTVSIAHRLSTVRHADQIVVMERGRIVERGTYEELLARGGVFAELARQDAREDQQDARRDEPSPGPAGPDPGAR</sequence>
<evidence type="ECO:0000259" key="9">
    <source>
        <dbReference type="PROSITE" id="PS50893"/>
    </source>
</evidence>
<feature type="domain" description="ABC transporter" evidence="9">
    <location>
        <begin position="375"/>
        <end position="610"/>
    </location>
</feature>
<feature type="compositionally biased region" description="Pro residues" evidence="7">
    <location>
        <begin position="625"/>
        <end position="636"/>
    </location>
</feature>
<feature type="transmembrane region" description="Helical" evidence="8">
    <location>
        <begin position="278"/>
        <end position="300"/>
    </location>
</feature>
<dbReference type="Pfam" id="PF00664">
    <property type="entry name" value="ABC_membrane"/>
    <property type="match status" value="1"/>
</dbReference>